<sequence length="284" mass="30125">MIEIFAPEGIGEISAGDQLAPILLRALADAGGLRDGDIVCVTSKIISKSEGRFRESSQAARALTEETVETVARRDRVRIVRNRQGIVQAAAGIDSSNVAAGSILLLPIDPDASAARLRAELLAGSGRRVGVLITDTAGRAWRIGQTDQAIGASGVRTSLGYAGQTDDYGNDLVVTQMAVADELAAAADLVKGKLRQCPVAVIRGLPELVVDAEEPAAQLQRDQASDMFARGTREAVLWALLDAWDRTADYPRLVELDGEELIDSTLAVLDGEESTLRRILATIA</sequence>
<evidence type="ECO:0000313" key="9">
    <source>
        <dbReference type="EMBL" id="TDT34104.1"/>
    </source>
</evidence>
<dbReference type="GO" id="GO:0052618">
    <property type="term" value="F:coenzyme F420-0:L-glutamate ligase activity"/>
    <property type="evidence" value="ECO:0007669"/>
    <property type="project" value="TreeGrafter"/>
</dbReference>
<evidence type="ECO:0000259" key="8">
    <source>
        <dbReference type="Pfam" id="PF01996"/>
    </source>
</evidence>
<dbReference type="RefSeq" id="WP_133754525.1">
    <property type="nucleotide sequence ID" value="NZ_SOAW01000001.1"/>
</dbReference>
<gene>
    <name evidence="9" type="ORF">CLV29_1756</name>
</gene>
<dbReference type="OrthoDB" id="9788295at2"/>
<keyword evidence="2" id="KW-0479">Metal-binding</keyword>
<dbReference type="AlphaFoldDB" id="A0A4R7J9X7"/>
<dbReference type="Proteomes" id="UP000295371">
    <property type="component" value="Unassembled WGS sequence"/>
</dbReference>
<keyword evidence="3" id="KW-0547">Nucleotide-binding</keyword>
<organism evidence="9 10">
    <name type="scientific">Naumannella halotolerans</name>
    <dbReference type="NCBI Taxonomy" id="993414"/>
    <lineage>
        <taxon>Bacteria</taxon>
        <taxon>Bacillati</taxon>
        <taxon>Actinomycetota</taxon>
        <taxon>Actinomycetes</taxon>
        <taxon>Propionibacteriales</taxon>
        <taxon>Propionibacteriaceae</taxon>
        <taxon>Naumannella</taxon>
    </lineage>
</organism>
<accession>A0A4R7J9X7</accession>
<keyword evidence="6" id="KW-0342">GTP-binding</keyword>
<dbReference type="NCBIfam" id="TIGR01916">
    <property type="entry name" value="F420_cofE"/>
    <property type="match status" value="1"/>
</dbReference>
<evidence type="ECO:0000256" key="7">
    <source>
        <dbReference type="ARBA" id="ARBA00023211"/>
    </source>
</evidence>
<protein>
    <submittedName>
        <fullName evidence="9">Coenzyme F420-0:L-glutamate ligase/coenzyme F420-1:gamma-L-glutamate ligase</fullName>
    </submittedName>
</protein>
<dbReference type="Gene3D" id="3.30.1330.100">
    <property type="entry name" value="CofE-like"/>
    <property type="match status" value="1"/>
</dbReference>
<dbReference type="Pfam" id="PF01996">
    <property type="entry name" value="F420_ligase"/>
    <property type="match status" value="1"/>
</dbReference>
<feature type="domain" description="Coenzyme F420:L-glutamate ligase-like" evidence="8">
    <location>
        <begin position="10"/>
        <end position="204"/>
    </location>
</feature>
<evidence type="ECO:0000256" key="1">
    <source>
        <dbReference type="ARBA" id="ARBA00022598"/>
    </source>
</evidence>
<dbReference type="GO" id="GO:0046872">
    <property type="term" value="F:metal ion binding"/>
    <property type="evidence" value="ECO:0007669"/>
    <property type="project" value="UniProtKB-KW"/>
</dbReference>
<evidence type="ECO:0000256" key="3">
    <source>
        <dbReference type="ARBA" id="ARBA00022741"/>
    </source>
</evidence>
<dbReference type="InterPro" id="IPR008225">
    <property type="entry name" value="F420-0_g-glutamyl_ligase"/>
</dbReference>
<evidence type="ECO:0000256" key="5">
    <source>
        <dbReference type="ARBA" id="ARBA00022958"/>
    </source>
</evidence>
<comment type="caution">
    <text evidence="9">The sequence shown here is derived from an EMBL/GenBank/DDBJ whole genome shotgun (WGS) entry which is preliminary data.</text>
</comment>
<dbReference type="InterPro" id="IPR002847">
    <property type="entry name" value="F420-0_gamma-glut_ligase-dom"/>
</dbReference>
<dbReference type="PANTHER" id="PTHR47917:SF1">
    <property type="entry name" value="COENZYME F420:L-GLUTAMATE LIGASE"/>
    <property type="match status" value="1"/>
</dbReference>
<keyword evidence="1 9" id="KW-0436">Ligase</keyword>
<keyword evidence="10" id="KW-1185">Reference proteome</keyword>
<dbReference type="GO" id="GO:0005525">
    <property type="term" value="F:GTP binding"/>
    <property type="evidence" value="ECO:0007669"/>
    <property type="project" value="UniProtKB-KW"/>
</dbReference>
<dbReference type="EMBL" id="SOAW01000001">
    <property type="protein sequence ID" value="TDT34104.1"/>
    <property type="molecule type" value="Genomic_DNA"/>
</dbReference>
<keyword evidence="7" id="KW-0464">Manganese</keyword>
<proteinExistence type="predicted"/>
<evidence type="ECO:0000256" key="4">
    <source>
        <dbReference type="ARBA" id="ARBA00022842"/>
    </source>
</evidence>
<reference evidence="9 10" key="1">
    <citation type="submission" date="2019-03" db="EMBL/GenBank/DDBJ databases">
        <title>Genomic Encyclopedia of Archaeal and Bacterial Type Strains, Phase II (KMG-II): from individual species to whole genera.</title>
        <authorList>
            <person name="Goeker M."/>
        </authorList>
    </citation>
    <scope>NUCLEOTIDE SEQUENCE [LARGE SCALE GENOMIC DNA]</scope>
    <source>
        <strain evidence="9 10">DSM 24323</strain>
    </source>
</reference>
<evidence type="ECO:0000313" key="10">
    <source>
        <dbReference type="Proteomes" id="UP000295371"/>
    </source>
</evidence>
<keyword evidence="4" id="KW-0460">Magnesium</keyword>
<dbReference type="SUPFAM" id="SSF144010">
    <property type="entry name" value="CofE-like"/>
    <property type="match status" value="1"/>
</dbReference>
<keyword evidence="5" id="KW-0630">Potassium</keyword>
<evidence type="ECO:0000256" key="6">
    <source>
        <dbReference type="ARBA" id="ARBA00023134"/>
    </source>
</evidence>
<name>A0A4R7J9X7_9ACTN</name>
<dbReference type="PANTHER" id="PTHR47917">
    <property type="match status" value="1"/>
</dbReference>
<evidence type="ECO:0000256" key="2">
    <source>
        <dbReference type="ARBA" id="ARBA00022723"/>
    </source>
</evidence>
<dbReference type="Gene3D" id="3.90.1660.10">
    <property type="entry name" value="CofE-like domain"/>
    <property type="match status" value="1"/>
</dbReference>